<dbReference type="Proteomes" id="UP000824120">
    <property type="component" value="Chromosome 6"/>
</dbReference>
<evidence type="ECO:0000313" key="2">
    <source>
        <dbReference type="Proteomes" id="UP000824120"/>
    </source>
</evidence>
<protein>
    <submittedName>
        <fullName evidence="1">Uncharacterized protein</fullName>
    </submittedName>
</protein>
<reference evidence="1 2" key="1">
    <citation type="submission" date="2020-09" db="EMBL/GenBank/DDBJ databases">
        <title>De no assembly of potato wild relative species, Solanum commersonii.</title>
        <authorList>
            <person name="Cho K."/>
        </authorList>
    </citation>
    <scope>NUCLEOTIDE SEQUENCE [LARGE SCALE GENOMIC DNA]</scope>
    <source>
        <strain evidence="1">LZ3.2</strain>
        <tissue evidence="1">Leaf</tissue>
    </source>
</reference>
<accession>A0A9J5YIW1</accession>
<comment type="caution">
    <text evidence="1">The sequence shown here is derived from an EMBL/GenBank/DDBJ whole genome shotgun (WGS) entry which is preliminary data.</text>
</comment>
<organism evidence="1 2">
    <name type="scientific">Solanum commersonii</name>
    <name type="common">Commerson's wild potato</name>
    <name type="synonym">Commerson's nightshade</name>
    <dbReference type="NCBI Taxonomy" id="4109"/>
    <lineage>
        <taxon>Eukaryota</taxon>
        <taxon>Viridiplantae</taxon>
        <taxon>Streptophyta</taxon>
        <taxon>Embryophyta</taxon>
        <taxon>Tracheophyta</taxon>
        <taxon>Spermatophyta</taxon>
        <taxon>Magnoliopsida</taxon>
        <taxon>eudicotyledons</taxon>
        <taxon>Gunneridae</taxon>
        <taxon>Pentapetalae</taxon>
        <taxon>asterids</taxon>
        <taxon>lamiids</taxon>
        <taxon>Solanales</taxon>
        <taxon>Solanaceae</taxon>
        <taxon>Solanoideae</taxon>
        <taxon>Solaneae</taxon>
        <taxon>Solanum</taxon>
    </lineage>
</organism>
<keyword evidence="2" id="KW-1185">Reference proteome</keyword>
<proteinExistence type="predicted"/>
<dbReference type="AlphaFoldDB" id="A0A9J5YIW1"/>
<dbReference type="EMBL" id="JACXVP010000006">
    <property type="protein sequence ID" value="KAG5599973.1"/>
    <property type="molecule type" value="Genomic_DNA"/>
</dbReference>
<evidence type="ECO:0000313" key="1">
    <source>
        <dbReference type="EMBL" id="KAG5599973.1"/>
    </source>
</evidence>
<gene>
    <name evidence="1" type="ORF">H5410_031343</name>
</gene>
<name>A0A9J5YIW1_SOLCO</name>
<sequence length="111" mass="13025">MEACLHGSCVTRKSHLDLKGDKIRSEVIRRRWEWPQWWTRRSEAEMVWTCEKAVAEEVRGLVVESAEGRGRPKKYWGVHALIWFFGIVGLNSRSWVERRDVGLFGELGRAR</sequence>